<sequence>MDLSPPAHGPRACAAHPVMRHKCLFCQSDFFSKLIYFLYFSCILNRGFSPFGVGGAFAGEDHC</sequence>
<accession>I3TTK8</accession>
<proteinExistence type="predicted"/>
<dbReference type="AlphaFoldDB" id="I3TTK8"/>
<dbReference type="Proteomes" id="UP000005258">
    <property type="component" value="Plasmid pTM2"/>
</dbReference>
<keyword evidence="1" id="KW-0614">Plasmid</keyword>
<evidence type="ECO:0000313" key="1">
    <source>
        <dbReference type="EMBL" id="AFK56096.1"/>
    </source>
</evidence>
<dbReference type="KEGG" id="tmo:TMO_b0088"/>
<keyword evidence="2" id="KW-1185">Reference proteome</keyword>
<gene>
    <name evidence="1" type="ordered locus">TMO_b0088</name>
</gene>
<dbReference type="EMBL" id="CP003238">
    <property type="protein sequence ID" value="AFK56096.1"/>
    <property type="molecule type" value="Genomic_DNA"/>
</dbReference>
<organism evidence="1 2">
    <name type="scientific">Tistrella mobilis (strain KA081020-065)</name>
    <dbReference type="NCBI Taxonomy" id="1110502"/>
    <lineage>
        <taxon>Bacteria</taxon>
        <taxon>Pseudomonadati</taxon>
        <taxon>Pseudomonadota</taxon>
        <taxon>Alphaproteobacteria</taxon>
        <taxon>Geminicoccales</taxon>
        <taxon>Geminicoccaceae</taxon>
        <taxon>Tistrella</taxon>
    </lineage>
</organism>
<reference evidence="1 2" key="1">
    <citation type="journal article" date="2012" name="J. Am. Chem. Soc.">
        <title>Bacterial biosynthesis and maturation of the didemnin anti-cancer agents.</title>
        <authorList>
            <person name="Xu Y."/>
            <person name="Kersten R.D."/>
            <person name="Nam S.J."/>
            <person name="Lu L."/>
            <person name="Al-Suwailem A.M."/>
            <person name="Zheng H."/>
            <person name="Fenical W."/>
            <person name="Dorrestein P.C."/>
            <person name="Moore B.S."/>
            <person name="Qian P.Y."/>
        </authorList>
    </citation>
    <scope>NUCLEOTIDE SEQUENCE [LARGE SCALE GENOMIC DNA]</scope>
    <source>
        <strain evidence="1 2">KA081020-065</strain>
    </source>
</reference>
<evidence type="ECO:0000313" key="2">
    <source>
        <dbReference type="Proteomes" id="UP000005258"/>
    </source>
</evidence>
<geneLocation type="plasmid" evidence="1 2">
    <name>pTM2</name>
</geneLocation>
<protein>
    <submittedName>
        <fullName evidence="1">Uncharacterized protein</fullName>
    </submittedName>
</protein>
<dbReference type="HOGENOM" id="CLU_2884556_0_0_5"/>
<name>I3TTK8_TISMK</name>